<proteinExistence type="predicted"/>
<comment type="caution">
    <text evidence="1">The sequence shown here is derived from an EMBL/GenBank/DDBJ whole genome shotgun (WGS) entry which is preliminary data.</text>
</comment>
<organism evidence="1 2">
    <name type="scientific">Trichonephila clavipes</name>
    <name type="common">Golden silk orbweaver</name>
    <name type="synonym">Nephila clavipes</name>
    <dbReference type="NCBI Taxonomy" id="2585209"/>
    <lineage>
        <taxon>Eukaryota</taxon>
        <taxon>Metazoa</taxon>
        <taxon>Ecdysozoa</taxon>
        <taxon>Arthropoda</taxon>
        <taxon>Chelicerata</taxon>
        <taxon>Arachnida</taxon>
        <taxon>Araneae</taxon>
        <taxon>Araneomorphae</taxon>
        <taxon>Entelegynae</taxon>
        <taxon>Araneoidea</taxon>
        <taxon>Nephilidae</taxon>
        <taxon>Trichonephila</taxon>
    </lineage>
</organism>
<dbReference type="AlphaFoldDB" id="A0A8X6W5E8"/>
<name>A0A8X6W5E8_TRICX</name>
<keyword evidence="2" id="KW-1185">Reference proteome</keyword>
<protein>
    <submittedName>
        <fullName evidence="1">Uncharacterized protein</fullName>
    </submittedName>
</protein>
<dbReference type="Proteomes" id="UP000887159">
    <property type="component" value="Unassembled WGS sequence"/>
</dbReference>
<evidence type="ECO:0000313" key="1">
    <source>
        <dbReference type="EMBL" id="GFY28610.1"/>
    </source>
</evidence>
<gene>
    <name evidence="1" type="ORF">TNCV_4150411</name>
</gene>
<dbReference type="EMBL" id="BMAU01021385">
    <property type="protein sequence ID" value="GFY28610.1"/>
    <property type="molecule type" value="Genomic_DNA"/>
</dbReference>
<evidence type="ECO:0000313" key="2">
    <source>
        <dbReference type="Proteomes" id="UP000887159"/>
    </source>
</evidence>
<sequence length="104" mass="12014">MKLIESKVMPYMNASGSKRGCGNLVAKVSDLGWPWHEFEPSTTKDPLCRGEMILKKVLHFLWDEEVKEAAEDFLKNQPRSFNSEVMELLLKLLDISYNADDDFF</sequence>
<reference evidence="1" key="1">
    <citation type="submission" date="2020-08" db="EMBL/GenBank/DDBJ databases">
        <title>Multicomponent nature underlies the extraordinary mechanical properties of spider dragline silk.</title>
        <authorList>
            <person name="Kono N."/>
            <person name="Nakamura H."/>
            <person name="Mori M."/>
            <person name="Yoshida Y."/>
            <person name="Ohtoshi R."/>
            <person name="Malay A.D."/>
            <person name="Moran D.A.P."/>
            <person name="Tomita M."/>
            <person name="Numata K."/>
            <person name="Arakawa K."/>
        </authorList>
    </citation>
    <scope>NUCLEOTIDE SEQUENCE</scope>
</reference>
<accession>A0A8X6W5E8</accession>